<accession>A0AAE1PLK7</accession>
<organism evidence="3 4">
    <name type="scientific">Petrolisthes manimaculis</name>
    <dbReference type="NCBI Taxonomy" id="1843537"/>
    <lineage>
        <taxon>Eukaryota</taxon>
        <taxon>Metazoa</taxon>
        <taxon>Ecdysozoa</taxon>
        <taxon>Arthropoda</taxon>
        <taxon>Crustacea</taxon>
        <taxon>Multicrustacea</taxon>
        <taxon>Malacostraca</taxon>
        <taxon>Eumalacostraca</taxon>
        <taxon>Eucarida</taxon>
        <taxon>Decapoda</taxon>
        <taxon>Pleocyemata</taxon>
        <taxon>Anomura</taxon>
        <taxon>Galatheoidea</taxon>
        <taxon>Porcellanidae</taxon>
        <taxon>Petrolisthes</taxon>
    </lineage>
</organism>
<feature type="transmembrane region" description="Helical" evidence="2">
    <location>
        <begin position="12"/>
        <end position="32"/>
    </location>
</feature>
<dbReference type="Proteomes" id="UP001292094">
    <property type="component" value="Unassembled WGS sequence"/>
</dbReference>
<sequence>MPSLRRHLRSSPVLWVTGVAGWMWVCSLALMGSQSEVGGGGSEGTTVAIFGGGGNEGGGRGGIIGGGGGTERVRGWRGGNEGGWGGE</sequence>
<reference evidence="3" key="1">
    <citation type="submission" date="2023-11" db="EMBL/GenBank/DDBJ databases">
        <title>Genome assemblies of two species of porcelain crab, Petrolisthes cinctipes and Petrolisthes manimaculis (Anomura: Porcellanidae).</title>
        <authorList>
            <person name="Angst P."/>
        </authorList>
    </citation>
    <scope>NUCLEOTIDE SEQUENCE</scope>
    <source>
        <strain evidence="3">PB745_02</strain>
        <tissue evidence="3">Gill</tissue>
    </source>
</reference>
<keyword evidence="2" id="KW-0472">Membrane</keyword>
<evidence type="ECO:0000313" key="3">
    <source>
        <dbReference type="EMBL" id="KAK4310584.1"/>
    </source>
</evidence>
<dbReference type="AlphaFoldDB" id="A0AAE1PLK7"/>
<gene>
    <name evidence="3" type="ORF">Pmani_017840</name>
</gene>
<name>A0AAE1PLK7_9EUCA</name>
<comment type="caution">
    <text evidence="3">The sequence shown here is derived from an EMBL/GenBank/DDBJ whole genome shotgun (WGS) entry which is preliminary data.</text>
</comment>
<proteinExistence type="predicted"/>
<keyword evidence="2" id="KW-0812">Transmembrane</keyword>
<keyword evidence="2" id="KW-1133">Transmembrane helix</keyword>
<dbReference type="EMBL" id="JAWZYT010001619">
    <property type="protein sequence ID" value="KAK4310584.1"/>
    <property type="molecule type" value="Genomic_DNA"/>
</dbReference>
<evidence type="ECO:0000313" key="4">
    <source>
        <dbReference type="Proteomes" id="UP001292094"/>
    </source>
</evidence>
<evidence type="ECO:0000256" key="1">
    <source>
        <dbReference type="SAM" id="MobiDB-lite"/>
    </source>
</evidence>
<evidence type="ECO:0000256" key="2">
    <source>
        <dbReference type="SAM" id="Phobius"/>
    </source>
</evidence>
<feature type="compositionally biased region" description="Gly residues" evidence="1">
    <location>
        <begin position="50"/>
        <end position="87"/>
    </location>
</feature>
<protein>
    <submittedName>
        <fullName evidence="3">Uncharacterized protein</fullName>
    </submittedName>
</protein>
<feature type="region of interest" description="Disordered" evidence="1">
    <location>
        <begin position="48"/>
        <end position="87"/>
    </location>
</feature>
<keyword evidence="4" id="KW-1185">Reference proteome</keyword>